<comment type="caution">
    <text evidence="1">The sequence shown here is derived from an EMBL/GenBank/DDBJ whole genome shotgun (WGS) entry which is preliminary data.</text>
</comment>
<evidence type="ECO:0000313" key="1">
    <source>
        <dbReference type="EMBL" id="OGZ11753.1"/>
    </source>
</evidence>
<sequence>MTSGRIKGSVAVALCVAGLFVGGAIAFAQSSAAPLGITFPVQDLGNCASKEACHDYCELAEHMDACIVFAKAHGLMNKEEADRSEQFSRRMKEGKTPGNCTSPASCNAYCEDVTHLDECVRFAEAEGFKGEEYERGKKIRTYLKEGGTMPGGCTSRPSCEAYCNNFAHAEECYQFVESAGLGAGDVGEMKIEDGSSQKMTLENLKRLGELAQKGETPGGCTNKDACMAYCEALGHMEECVTFGEKVGIMKKEEVDRARKFMSKGGPGGCTSRESCDAFCNNSANQETCFKFAQENGLIPEKELGEMKEGWVRMRQGLENAPAEVAECLASTLGANVIENIQSGKLVPGPDIGERVRGCFEKFGADHRPQELFFEAPAEVQACLKEKFGETYEGIRSGKVDPTPEMADTFRVCFQQVEFERSNGWGVSGEMREGGMMPPNERRLESFLRSAPPEIETCLKEKLGERFEGIERGEIMPGPEMGEAMRACFESFRPAQEGGYEYPPTGEFPQGMTPPNSGLEARPIAPTTLPVGMPPPPSPEAQMMNFMGQFPSQTAMCIREKLGEEGFVKIAMEGRTPELESAIRICAGAVIGGDPTMFAPPPVVGGTVPPADTVFPSGLWTDALPLPIQTCLRDKFPDRYAQIGFASPTEDVEIALRACYTEVSGGNIQVVPFYPPPTMPPPPDTTQIQSRNVPLTEQLLGAVFVPFAALRHIFQ</sequence>
<name>A0A1G2DDY5_9BACT</name>
<accession>A0A1G2DDY5</accession>
<organism evidence="1 2">
    <name type="scientific">Candidatus Lloydbacteria bacterium RIFCSPHIGHO2_02_FULL_54_17</name>
    <dbReference type="NCBI Taxonomy" id="1798664"/>
    <lineage>
        <taxon>Bacteria</taxon>
        <taxon>Candidatus Lloydiibacteriota</taxon>
    </lineage>
</organism>
<dbReference type="Proteomes" id="UP000178636">
    <property type="component" value="Unassembled WGS sequence"/>
</dbReference>
<dbReference type="STRING" id="1798664.A3C93_02345"/>
<gene>
    <name evidence="1" type="ORF">A3C93_02345</name>
</gene>
<dbReference type="AlphaFoldDB" id="A0A1G2DDY5"/>
<protein>
    <submittedName>
        <fullName evidence="1">Uncharacterized protein</fullName>
    </submittedName>
</protein>
<reference evidence="1 2" key="1">
    <citation type="journal article" date="2016" name="Nat. Commun.">
        <title>Thousands of microbial genomes shed light on interconnected biogeochemical processes in an aquifer system.</title>
        <authorList>
            <person name="Anantharaman K."/>
            <person name="Brown C.T."/>
            <person name="Hug L.A."/>
            <person name="Sharon I."/>
            <person name="Castelle C.J."/>
            <person name="Probst A.J."/>
            <person name="Thomas B.C."/>
            <person name="Singh A."/>
            <person name="Wilkins M.J."/>
            <person name="Karaoz U."/>
            <person name="Brodie E.L."/>
            <person name="Williams K.H."/>
            <person name="Hubbard S.S."/>
            <person name="Banfield J.F."/>
        </authorList>
    </citation>
    <scope>NUCLEOTIDE SEQUENCE [LARGE SCALE GENOMIC DNA]</scope>
</reference>
<dbReference type="EMBL" id="MHLO01000029">
    <property type="protein sequence ID" value="OGZ11753.1"/>
    <property type="molecule type" value="Genomic_DNA"/>
</dbReference>
<proteinExistence type="predicted"/>
<evidence type="ECO:0000313" key="2">
    <source>
        <dbReference type="Proteomes" id="UP000178636"/>
    </source>
</evidence>